<dbReference type="GO" id="GO:0003887">
    <property type="term" value="F:DNA-directed DNA polymerase activity"/>
    <property type="evidence" value="ECO:0007669"/>
    <property type="project" value="InterPro"/>
</dbReference>
<dbReference type="KEGG" id="btr:BT_0119"/>
<sequence length="108" mass="12680">MQNALICTGYGLILSEKRIVMIAIFKLDMLYHRSNDVPTTRIIAAECVELAECEMHTAYESLQSAYKKLYQRSITFYEPAYIRKGKSISSTEFKMRWVWQTHYQKAID</sequence>
<dbReference type="Gene3D" id="1.10.10.10">
    <property type="entry name" value="Winged helix-like DNA-binding domain superfamily/Winged helix DNA-binding domain"/>
    <property type="match status" value="1"/>
</dbReference>
<gene>
    <name evidence="3" type="ordered locus">BT_0119</name>
</gene>
<dbReference type="HOGENOM" id="CLU_2191828_0_0_5"/>
<dbReference type="AlphaFoldDB" id="A9ILW4"/>
<dbReference type="Proteomes" id="UP000001592">
    <property type="component" value="Chromosome"/>
</dbReference>
<reference evidence="3 4" key="1">
    <citation type="journal article" date="2007" name="Nat. Genet.">
        <title>Genomic analysis of Bartonella identifies type IV secretion systems as host adaptability factors.</title>
        <authorList>
            <person name="Saenz H.L."/>
            <person name="Engel P."/>
            <person name="Stoeckli M.C."/>
            <person name="Lanz C."/>
            <person name="Raddatz G."/>
            <person name="Vayssier-Taussat M."/>
            <person name="Birtles R."/>
            <person name="Schuster S.C."/>
            <person name="Dehio C."/>
        </authorList>
    </citation>
    <scope>NUCLEOTIDE SEQUENCE [LARGE SCALE GENOMIC DNA]</scope>
    <source>
        <strain evidence="4">DSM 28219 / CCUG 45778 / CIP 105476 / IBS 506</strain>
    </source>
</reference>
<dbReference type="SUPFAM" id="SSF46785">
    <property type="entry name" value="Winged helix' DNA-binding domain"/>
    <property type="match status" value="1"/>
</dbReference>
<dbReference type="InterPro" id="IPR036390">
    <property type="entry name" value="WH_DNA-bd_sf"/>
</dbReference>
<evidence type="ECO:0000256" key="1">
    <source>
        <dbReference type="ARBA" id="ARBA00038283"/>
    </source>
</evidence>
<dbReference type="InterPro" id="IPR000525">
    <property type="entry name" value="Initiator_Rep_WH1"/>
</dbReference>
<comment type="similarity">
    <text evidence="1">Belongs to the initiator RepB protein family.</text>
</comment>
<evidence type="ECO:0000313" key="3">
    <source>
        <dbReference type="EMBL" id="CAK00609.1"/>
    </source>
</evidence>
<protein>
    <recommendedName>
        <fullName evidence="2">Initiator Rep protein WH1 domain-containing protein</fullName>
    </recommendedName>
</protein>
<accession>A9ILW4</accession>
<dbReference type="GO" id="GO:0006270">
    <property type="term" value="P:DNA replication initiation"/>
    <property type="evidence" value="ECO:0007669"/>
    <property type="project" value="InterPro"/>
</dbReference>
<dbReference type="RefSeq" id="WP_012230441.1">
    <property type="nucleotide sequence ID" value="NC_010161.1"/>
</dbReference>
<dbReference type="Pfam" id="PF01051">
    <property type="entry name" value="Rep3_N"/>
    <property type="match status" value="1"/>
</dbReference>
<feature type="domain" description="Initiator Rep protein WH1" evidence="2">
    <location>
        <begin position="2"/>
        <end position="104"/>
    </location>
</feature>
<dbReference type="InterPro" id="IPR036388">
    <property type="entry name" value="WH-like_DNA-bd_sf"/>
</dbReference>
<evidence type="ECO:0000259" key="2">
    <source>
        <dbReference type="Pfam" id="PF01051"/>
    </source>
</evidence>
<name>A9ILW4_BART1</name>
<organism evidence="3 4">
    <name type="scientific">Bartonella tribocorum (strain DSM 28219 / CCUG 45778 / CIP 105476 / IBS 506)</name>
    <dbReference type="NCBI Taxonomy" id="382640"/>
    <lineage>
        <taxon>Bacteria</taxon>
        <taxon>Pseudomonadati</taxon>
        <taxon>Pseudomonadota</taxon>
        <taxon>Alphaproteobacteria</taxon>
        <taxon>Hyphomicrobiales</taxon>
        <taxon>Bartonellaceae</taxon>
        <taxon>Bartonella</taxon>
    </lineage>
</organism>
<proteinExistence type="inferred from homology"/>
<keyword evidence="4" id="KW-1185">Reference proteome</keyword>
<dbReference type="EMBL" id="AM260525">
    <property type="protein sequence ID" value="CAK00609.1"/>
    <property type="molecule type" value="Genomic_DNA"/>
</dbReference>
<evidence type="ECO:0000313" key="4">
    <source>
        <dbReference type="Proteomes" id="UP000001592"/>
    </source>
</evidence>